<accession>A0A1G9WHX2</accession>
<name>A0A1G9WHX2_9EURY</name>
<proteinExistence type="predicted"/>
<reference evidence="1 2" key="1">
    <citation type="submission" date="2016-10" db="EMBL/GenBank/DDBJ databases">
        <authorList>
            <person name="de Groot N.N."/>
        </authorList>
    </citation>
    <scope>NUCLEOTIDE SEQUENCE [LARGE SCALE GENOMIC DNA]</scope>
    <source>
        <strain evidence="2">EB21,IBRC-M 10013,KCTC 4048</strain>
    </source>
</reference>
<dbReference type="AlphaFoldDB" id="A0A1G9WHX2"/>
<organism evidence="1 2">
    <name type="scientific">Haloarchaeobius iranensis</name>
    <dbReference type="NCBI Taxonomy" id="996166"/>
    <lineage>
        <taxon>Archaea</taxon>
        <taxon>Methanobacteriati</taxon>
        <taxon>Methanobacteriota</taxon>
        <taxon>Stenosarchaea group</taxon>
        <taxon>Halobacteria</taxon>
        <taxon>Halobacteriales</taxon>
        <taxon>Halorubellaceae</taxon>
        <taxon>Haloarchaeobius</taxon>
    </lineage>
</organism>
<dbReference type="Proteomes" id="UP000199370">
    <property type="component" value="Unassembled WGS sequence"/>
</dbReference>
<gene>
    <name evidence="1" type="ORF">SAMN05192554_10875</name>
</gene>
<evidence type="ECO:0000313" key="1">
    <source>
        <dbReference type="EMBL" id="SDM83947.1"/>
    </source>
</evidence>
<keyword evidence="2" id="KW-1185">Reference proteome</keyword>
<dbReference type="EMBL" id="FNIA01000008">
    <property type="protein sequence ID" value="SDM83947.1"/>
    <property type="molecule type" value="Genomic_DNA"/>
</dbReference>
<protein>
    <submittedName>
        <fullName evidence="1">Uncharacterized protein</fullName>
    </submittedName>
</protein>
<sequence length="57" mass="6271">MVSGLAEVPLRLSKPLSLLVGRGSVGEIFGFVLHLVDECLELRLGGDGRLVFRHRQQ</sequence>
<evidence type="ECO:0000313" key="2">
    <source>
        <dbReference type="Proteomes" id="UP000199370"/>
    </source>
</evidence>